<dbReference type="EMBL" id="CM047739">
    <property type="protein sequence ID" value="KAJ0043268.1"/>
    <property type="molecule type" value="Genomic_DNA"/>
</dbReference>
<sequence length="209" mass="24150">MASPNDASTLEFISQYLLNDFTNSMETFISNLDFYTASQSQPQHPQFDIDISDYLEPKEPLINRNYQSTPLSRRKPSINVAIPPPTNIKTSSKKRESKDEKENHYRGVRRRPWGKYAAEIRDPNRKGIRVWLGTFDTAIEAAKAYDKAAFRFRGSKAILNFPLEIETSNFIESELPLNCGKKRKNEEMEGTKRKMVKKEEPERKGDGNR</sequence>
<keyword evidence="2" id="KW-1185">Reference proteome</keyword>
<evidence type="ECO:0000313" key="1">
    <source>
        <dbReference type="EMBL" id="KAJ0043268.1"/>
    </source>
</evidence>
<reference evidence="2" key="1">
    <citation type="journal article" date="2023" name="G3 (Bethesda)">
        <title>Genome assembly and association tests identify interacting loci associated with vigor, precocity, and sex in interspecific pistachio rootstocks.</title>
        <authorList>
            <person name="Palmer W."/>
            <person name="Jacygrad E."/>
            <person name="Sagayaradj S."/>
            <person name="Cavanaugh K."/>
            <person name="Han R."/>
            <person name="Bertier L."/>
            <person name="Beede B."/>
            <person name="Kafkas S."/>
            <person name="Golino D."/>
            <person name="Preece J."/>
            <person name="Michelmore R."/>
        </authorList>
    </citation>
    <scope>NUCLEOTIDE SEQUENCE [LARGE SCALE GENOMIC DNA]</scope>
</reference>
<protein>
    <submittedName>
        <fullName evidence="1">Uncharacterized protein</fullName>
    </submittedName>
</protein>
<evidence type="ECO:0000313" key="2">
    <source>
        <dbReference type="Proteomes" id="UP001163603"/>
    </source>
</evidence>
<dbReference type="Proteomes" id="UP001163603">
    <property type="component" value="Chromosome 4"/>
</dbReference>
<name>A0ACC0YX29_9ROSI</name>
<proteinExistence type="predicted"/>
<comment type="caution">
    <text evidence="1">The sequence shown here is derived from an EMBL/GenBank/DDBJ whole genome shotgun (WGS) entry which is preliminary data.</text>
</comment>
<organism evidence="1 2">
    <name type="scientific">Pistacia integerrima</name>
    <dbReference type="NCBI Taxonomy" id="434235"/>
    <lineage>
        <taxon>Eukaryota</taxon>
        <taxon>Viridiplantae</taxon>
        <taxon>Streptophyta</taxon>
        <taxon>Embryophyta</taxon>
        <taxon>Tracheophyta</taxon>
        <taxon>Spermatophyta</taxon>
        <taxon>Magnoliopsida</taxon>
        <taxon>eudicotyledons</taxon>
        <taxon>Gunneridae</taxon>
        <taxon>Pentapetalae</taxon>
        <taxon>rosids</taxon>
        <taxon>malvids</taxon>
        <taxon>Sapindales</taxon>
        <taxon>Anacardiaceae</taxon>
        <taxon>Pistacia</taxon>
    </lineage>
</organism>
<gene>
    <name evidence="1" type="ORF">Pint_17152</name>
</gene>
<accession>A0ACC0YX29</accession>